<protein>
    <submittedName>
        <fullName evidence="1">Uncharacterized protein</fullName>
    </submittedName>
</protein>
<organism evidence="1 2">
    <name type="scientific">Ktedonospora formicarum</name>
    <dbReference type="NCBI Taxonomy" id="2778364"/>
    <lineage>
        <taxon>Bacteria</taxon>
        <taxon>Bacillati</taxon>
        <taxon>Chloroflexota</taxon>
        <taxon>Ktedonobacteria</taxon>
        <taxon>Ktedonobacterales</taxon>
        <taxon>Ktedonobacteraceae</taxon>
        <taxon>Ktedonospora</taxon>
    </lineage>
</organism>
<dbReference type="AlphaFoldDB" id="A0A8J3IF95"/>
<gene>
    <name evidence="1" type="ORF">KSX_90170</name>
</gene>
<reference evidence="1" key="1">
    <citation type="submission" date="2020-10" db="EMBL/GenBank/DDBJ databases">
        <title>Taxonomic study of unclassified bacteria belonging to the class Ktedonobacteria.</title>
        <authorList>
            <person name="Yabe S."/>
            <person name="Wang C.M."/>
            <person name="Zheng Y."/>
            <person name="Sakai Y."/>
            <person name="Cavaletti L."/>
            <person name="Monciardini P."/>
            <person name="Donadio S."/>
        </authorList>
    </citation>
    <scope>NUCLEOTIDE SEQUENCE</scope>
    <source>
        <strain evidence="1">SOSP1-1</strain>
    </source>
</reference>
<accession>A0A8J3IF95</accession>
<comment type="caution">
    <text evidence="1">The sequence shown here is derived from an EMBL/GenBank/DDBJ whole genome shotgun (WGS) entry which is preliminary data.</text>
</comment>
<dbReference type="EMBL" id="BNJF01000009">
    <property type="protein sequence ID" value="GHO50854.1"/>
    <property type="molecule type" value="Genomic_DNA"/>
</dbReference>
<evidence type="ECO:0000313" key="2">
    <source>
        <dbReference type="Proteomes" id="UP000612362"/>
    </source>
</evidence>
<sequence>MHSAVFAAGDTVVMLARASHAYHDQVIVVKQGRSAFDHQRFLFSSIRAPPPKETDPDSPVRIYVIGTSKDALHPGCALNL</sequence>
<dbReference type="RefSeq" id="WP_220199809.1">
    <property type="nucleotide sequence ID" value="NZ_BNJF01000009.1"/>
</dbReference>
<keyword evidence="2" id="KW-1185">Reference proteome</keyword>
<dbReference type="Proteomes" id="UP000612362">
    <property type="component" value="Unassembled WGS sequence"/>
</dbReference>
<proteinExistence type="predicted"/>
<name>A0A8J3IF95_9CHLR</name>
<evidence type="ECO:0000313" key="1">
    <source>
        <dbReference type="EMBL" id="GHO50854.1"/>
    </source>
</evidence>